<keyword evidence="2" id="KW-1185">Reference proteome</keyword>
<protein>
    <submittedName>
        <fullName evidence="1">Uncharacterized protein</fullName>
    </submittedName>
</protein>
<evidence type="ECO:0000313" key="2">
    <source>
        <dbReference type="Proteomes" id="UP001154312"/>
    </source>
</evidence>
<dbReference type="AlphaFoldDB" id="A0A9X4GYD7"/>
<dbReference type="EMBL" id="JAKOAV010000006">
    <property type="protein sequence ID" value="MDF9407715.1"/>
    <property type="molecule type" value="Genomic_DNA"/>
</dbReference>
<dbReference type="Proteomes" id="UP001154312">
    <property type="component" value="Unassembled WGS sequence"/>
</dbReference>
<reference evidence="1" key="1">
    <citation type="submission" date="2022-02" db="EMBL/GenBank/DDBJ databases">
        <authorList>
            <person name="Leng L."/>
        </authorList>
    </citation>
    <scope>NUCLEOTIDE SEQUENCE</scope>
    <source>
        <strain evidence="1">JI</strain>
    </source>
</reference>
<sequence length="66" mass="7088">MTLLFVCECCDAVAGQLHLPGFIPTGGGLTGSARQDIITVNTVCDDCRETIFAGYDKTFYSQPVIN</sequence>
<organism evidence="1 2">
    <name type="scientific">Pelotomaculum isophthalicicum JI</name>
    <dbReference type="NCBI Taxonomy" id="947010"/>
    <lineage>
        <taxon>Bacteria</taxon>
        <taxon>Bacillati</taxon>
        <taxon>Bacillota</taxon>
        <taxon>Clostridia</taxon>
        <taxon>Eubacteriales</taxon>
        <taxon>Desulfotomaculaceae</taxon>
        <taxon>Pelotomaculum</taxon>
    </lineage>
</organism>
<accession>A0A9X4GYD7</accession>
<comment type="caution">
    <text evidence="1">The sequence shown here is derived from an EMBL/GenBank/DDBJ whole genome shotgun (WGS) entry which is preliminary data.</text>
</comment>
<name>A0A9X4GYD7_9FIRM</name>
<proteinExistence type="predicted"/>
<dbReference type="RefSeq" id="WP_277442953.1">
    <property type="nucleotide sequence ID" value="NZ_JAKOAV010000006.1"/>
</dbReference>
<evidence type="ECO:0000313" key="1">
    <source>
        <dbReference type="EMBL" id="MDF9407715.1"/>
    </source>
</evidence>
<gene>
    <name evidence="1" type="ORF">L7E55_04965</name>
</gene>